<dbReference type="RefSeq" id="WP_248942515.1">
    <property type="nucleotide sequence ID" value="NZ_JAKIKS010000129.1"/>
</dbReference>
<proteinExistence type="predicted"/>
<evidence type="ECO:0000259" key="3">
    <source>
        <dbReference type="PROSITE" id="PS51724"/>
    </source>
</evidence>
<keyword evidence="2" id="KW-0472">Membrane</keyword>
<keyword evidence="2" id="KW-1133">Transmembrane helix</keyword>
<dbReference type="InterPro" id="IPR052521">
    <property type="entry name" value="Cell_div_SPOR-domain"/>
</dbReference>
<dbReference type="Proteomes" id="UP001203423">
    <property type="component" value="Unassembled WGS sequence"/>
</dbReference>
<organism evidence="4 5">
    <name type="scientific">Shewanella surugensis</name>
    <dbReference type="NCBI Taxonomy" id="212020"/>
    <lineage>
        <taxon>Bacteria</taxon>
        <taxon>Pseudomonadati</taxon>
        <taxon>Pseudomonadota</taxon>
        <taxon>Gammaproteobacteria</taxon>
        <taxon>Alteromonadales</taxon>
        <taxon>Shewanellaceae</taxon>
        <taxon>Shewanella</taxon>
    </lineage>
</organism>
<dbReference type="PROSITE" id="PS51724">
    <property type="entry name" value="SPOR"/>
    <property type="match status" value="1"/>
</dbReference>
<dbReference type="Pfam" id="PF05036">
    <property type="entry name" value="SPOR"/>
    <property type="match status" value="1"/>
</dbReference>
<feature type="domain" description="SPOR" evidence="3">
    <location>
        <begin position="95"/>
        <end position="174"/>
    </location>
</feature>
<feature type="transmembrane region" description="Helical" evidence="2">
    <location>
        <begin position="6"/>
        <end position="23"/>
    </location>
</feature>
<dbReference type="SUPFAM" id="SSF110997">
    <property type="entry name" value="Sporulation related repeat"/>
    <property type="match status" value="1"/>
</dbReference>
<protein>
    <submittedName>
        <fullName evidence="4">SPOR domain-containing protein</fullName>
    </submittedName>
</protein>
<dbReference type="Gene3D" id="3.30.70.1070">
    <property type="entry name" value="Sporulation related repeat"/>
    <property type="match status" value="1"/>
</dbReference>
<accession>A0ABT0LHC2</accession>
<sequence>MPNHFQNRLVGVIVIVALGVLFLPDLLNGKKQRQEETFTEIPLKPALKETRLPEKAYDVVNTDVDKKIDKAVTAAASVDEKDRPTKSQESPPKASLSSSAWTLRLGSFNNAKNVTALVERLRKQGFNAYTLPSKPIDGQLTKVFVGPDVSKDKLVVQQSDIEKLTQLKGRIEAYNPVES</sequence>
<gene>
    <name evidence="4" type="ORF">L2764_22175</name>
</gene>
<reference evidence="4 5" key="1">
    <citation type="submission" date="2022-01" db="EMBL/GenBank/DDBJ databases">
        <title>Whole genome-based taxonomy of the Shewanellaceae.</title>
        <authorList>
            <person name="Martin-Rodriguez A.J."/>
        </authorList>
    </citation>
    <scope>NUCLEOTIDE SEQUENCE [LARGE SCALE GENOMIC DNA]</scope>
    <source>
        <strain evidence="4 5">DSM 17177</strain>
    </source>
</reference>
<keyword evidence="2" id="KW-0812">Transmembrane</keyword>
<dbReference type="InterPro" id="IPR036680">
    <property type="entry name" value="SPOR-like_sf"/>
</dbReference>
<evidence type="ECO:0000256" key="1">
    <source>
        <dbReference type="SAM" id="MobiDB-lite"/>
    </source>
</evidence>
<dbReference type="InterPro" id="IPR007730">
    <property type="entry name" value="SPOR-like_dom"/>
</dbReference>
<evidence type="ECO:0000256" key="2">
    <source>
        <dbReference type="SAM" id="Phobius"/>
    </source>
</evidence>
<dbReference type="PANTHER" id="PTHR38687">
    <property type="entry name" value="CELL DIVISION PROTEIN DEDD-RELATED"/>
    <property type="match status" value="1"/>
</dbReference>
<keyword evidence="5" id="KW-1185">Reference proteome</keyword>
<dbReference type="PANTHER" id="PTHR38687:SF1">
    <property type="entry name" value="CELL DIVISION PROTEIN DEDD"/>
    <property type="match status" value="1"/>
</dbReference>
<dbReference type="EMBL" id="JAKIKS010000129">
    <property type="protein sequence ID" value="MCL1127112.1"/>
    <property type="molecule type" value="Genomic_DNA"/>
</dbReference>
<feature type="compositionally biased region" description="Polar residues" evidence="1">
    <location>
        <begin position="87"/>
        <end position="96"/>
    </location>
</feature>
<evidence type="ECO:0000313" key="4">
    <source>
        <dbReference type="EMBL" id="MCL1127112.1"/>
    </source>
</evidence>
<name>A0ABT0LHC2_9GAMM</name>
<feature type="region of interest" description="Disordered" evidence="1">
    <location>
        <begin position="74"/>
        <end position="96"/>
    </location>
</feature>
<comment type="caution">
    <text evidence="4">The sequence shown here is derived from an EMBL/GenBank/DDBJ whole genome shotgun (WGS) entry which is preliminary data.</text>
</comment>
<evidence type="ECO:0000313" key="5">
    <source>
        <dbReference type="Proteomes" id="UP001203423"/>
    </source>
</evidence>